<sequence>MRKGVFILMASVAGMTLGGGSPAKAEPVALVSQVANLTAVTLETLPENKWRDQGARPEHCFLAAENRVTVAGNLVAARGWSVTNEISRGDLSFVSFAGEVEPGTSGMCIYSHGNVGVFRGEQPLGVIYTADSAASSLTYIEELEGERLRLWGGKYGSWPMADLVIESEALMIVKPVAERDSFCDGATSLPTLHRLPFDVARRVLMSEGWEPSEASDQSGSDSYQDERAAFPELDSCSGTGVGYCAFGYSKDDSYSLWVTTVGGSPSSDNLGQGSPVVQSYEIGC</sequence>
<feature type="chain" id="PRO_5002659596" evidence="1">
    <location>
        <begin position="26"/>
        <end position="284"/>
    </location>
</feature>
<dbReference type="STRING" id="89187.ISM_16880"/>
<comment type="caution">
    <text evidence="2">The sequence shown here is derived from an EMBL/GenBank/DDBJ whole genome shotgun (WGS) entry which is preliminary data.</text>
</comment>
<keyword evidence="3" id="KW-1185">Reference proteome</keyword>
<feature type="signal peptide" evidence="1">
    <location>
        <begin position="1"/>
        <end position="25"/>
    </location>
</feature>
<proteinExistence type="predicted"/>
<protein>
    <submittedName>
        <fullName evidence="2">Uncharacterized protein</fullName>
    </submittedName>
</protein>
<evidence type="ECO:0000256" key="1">
    <source>
        <dbReference type="SAM" id="SignalP"/>
    </source>
</evidence>
<name>A3SQ20_ROSNI</name>
<dbReference type="RefSeq" id="WP_009815385.1">
    <property type="nucleotide sequence ID" value="NZ_CH724156.1"/>
</dbReference>
<dbReference type="eggNOG" id="ENOG5033GWM">
    <property type="taxonomic scope" value="Bacteria"/>
</dbReference>
<reference evidence="2 3" key="1">
    <citation type="submission" date="2005-12" db="EMBL/GenBank/DDBJ databases">
        <authorList>
            <person name="Moran M.A."/>
            <person name="Ferriera S."/>
            <person name="Johnson J."/>
            <person name="Kravitz S."/>
            <person name="Halpern A."/>
            <person name="Remington K."/>
            <person name="Beeson K."/>
            <person name="Tran B."/>
            <person name="Rogers Y.-H."/>
            <person name="Friedman R."/>
            <person name="Venter J.C."/>
        </authorList>
    </citation>
    <scope>NUCLEOTIDE SEQUENCE [LARGE SCALE GENOMIC DNA]</scope>
    <source>
        <strain evidence="3">ATCC BAA-591 / DSM 15170 / ISM</strain>
    </source>
</reference>
<evidence type="ECO:0000313" key="2">
    <source>
        <dbReference type="EMBL" id="EAP76560.1"/>
    </source>
</evidence>
<dbReference type="EMBL" id="AALY01000002">
    <property type="protein sequence ID" value="EAP76560.1"/>
    <property type="molecule type" value="Genomic_DNA"/>
</dbReference>
<organism evidence="2 3">
    <name type="scientific">Roseovarius nubinhibens (strain ATCC BAA-591 / DSM 15170 / ISM)</name>
    <dbReference type="NCBI Taxonomy" id="89187"/>
    <lineage>
        <taxon>Bacteria</taxon>
        <taxon>Pseudomonadati</taxon>
        <taxon>Pseudomonadota</taxon>
        <taxon>Alphaproteobacteria</taxon>
        <taxon>Rhodobacterales</taxon>
        <taxon>Roseobacteraceae</taxon>
        <taxon>Roseovarius</taxon>
    </lineage>
</organism>
<dbReference type="OrthoDB" id="8447370at2"/>
<evidence type="ECO:0000313" key="3">
    <source>
        <dbReference type="Proteomes" id="UP000005954"/>
    </source>
</evidence>
<accession>A3SQ20</accession>
<dbReference type="HOGENOM" id="CLU_089941_0_0_5"/>
<gene>
    <name evidence="2" type="ORF">ISM_16880</name>
</gene>
<dbReference type="AlphaFoldDB" id="A3SQ20"/>
<keyword evidence="1" id="KW-0732">Signal</keyword>
<dbReference type="Proteomes" id="UP000005954">
    <property type="component" value="Unassembled WGS sequence"/>
</dbReference>